<reference evidence="12" key="2">
    <citation type="submission" date="2020-09" db="EMBL/GenBank/DDBJ databases">
        <authorList>
            <person name="Sun Q."/>
            <person name="Zhou Y."/>
        </authorList>
    </citation>
    <scope>NUCLEOTIDE SEQUENCE</scope>
    <source>
        <strain evidence="12">CGMCC 1.12777</strain>
    </source>
</reference>
<evidence type="ECO:0000256" key="7">
    <source>
        <dbReference type="ARBA" id="ARBA00022679"/>
    </source>
</evidence>
<evidence type="ECO:0000256" key="9">
    <source>
        <dbReference type="ARBA" id="ARBA00023136"/>
    </source>
</evidence>
<sequence length="530" mass="59951">MNKKKKDSTLRKQFILRMFSVFIIIVVISGTVQSFYLAHKVNKDVNDEALSIGHSVEQGIAETDLASKAIEHQLDLKLKLIAQRISDRLTGRQIGDISNTDLKRISKEFGIAGITLFARQDDDIVGVKSTEKNDIGFSFKKTVGADDSGFIGLNHLLDNQQPTKNDESYVDHDTMILYTSQSGSHEGKPVFYKYAYYHNKNQDFIINPYIEANEVYQFTDAVGPDSWAKKVVETNPLAKEVAVLDPSVYANPKLAKQMYPPLQKVVYGTFKEQTKKDTKLLKEMAKHPKQVSYIEKKQGTKIYKMFIPMKDGKVIYVALNYTKMSAPLHNLSFILIAFSVISLLALFILTARFFSSIYKNIQDIIKQIMRLEGGDFTAESEVKGKGELAELSTSTNHMVRTLNQVLKDTTKQAEKVQALSLDLQKDADESVERMYALSLDLTTKARDDHFEITDFLDSLEAKVLPLKDQEGVQDILRRIEDIRKISNDRSSSTTDITLTLSDLLNSLQVQSAELSNISSTLFKNMYKFKL</sequence>
<dbReference type="InterPro" id="IPR050398">
    <property type="entry name" value="HssS/ArlS-like"/>
</dbReference>
<protein>
    <recommendedName>
        <fullName evidence="4">histidine kinase</fullName>
        <ecNumber evidence="4">2.7.13.3</ecNumber>
    </recommendedName>
</protein>
<keyword evidence="6" id="KW-0597">Phosphoprotein</keyword>
<organism evidence="12 13">
    <name type="scientific">Pullulanibacillus pueri</name>
    <dbReference type="NCBI Taxonomy" id="1437324"/>
    <lineage>
        <taxon>Bacteria</taxon>
        <taxon>Bacillati</taxon>
        <taxon>Bacillota</taxon>
        <taxon>Bacilli</taxon>
        <taxon>Bacillales</taxon>
        <taxon>Sporolactobacillaceae</taxon>
        <taxon>Pullulanibacillus</taxon>
    </lineage>
</organism>
<gene>
    <name evidence="12" type="ORF">GCM10007096_23700</name>
</gene>
<evidence type="ECO:0000256" key="2">
    <source>
        <dbReference type="ARBA" id="ARBA00004141"/>
    </source>
</evidence>
<evidence type="ECO:0000259" key="11">
    <source>
        <dbReference type="PROSITE" id="PS50885"/>
    </source>
</evidence>
<dbReference type="CDD" id="cd06225">
    <property type="entry name" value="HAMP"/>
    <property type="match status" value="1"/>
</dbReference>
<evidence type="ECO:0000256" key="6">
    <source>
        <dbReference type="ARBA" id="ARBA00022553"/>
    </source>
</evidence>
<evidence type="ECO:0000256" key="4">
    <source>
        <dbReference type="ARBA" id="ARBA00012438"/>
    </source>
</evidence>
<reference evidence="12" key="1">
    <citation type="journal article" date="2014" name="Int. J. Syst. Evol. Microbiol.">
        <title>Complete genome sequence of Corynebacterium casei LMG S-19264T (=DSM 44701T), isolated from a smear-ripened cheese.</title>
        <authorList>
            <consortium name="US DOE Joint Genome Institute (JGI-PGF)"/>
            <person name="Walter F."/>
            <person name="Albersmeier A."/>
            <person name="Kalinowski J."/>
            <person name="Ruckert C."/>
        </authorList>
    </citation>
    <scope>NUCLEOTIDE SEQUENCE</scope>
    <source>
        <strain evidence="12">CGMCC 1.12777</strain>
    </source>
</reference>
<dbReference type="InterPro" id="IPR003660">
    <property type="entry name" value="HAMP_dom"/>
</dbReference>
<evidence type="ECO:0000256" key="5">
    <source>
        <dbReference type="ARBA" id="ARBA00022475"/>
    </source>
</evidence>
<dbReference type="EMBL" id="BMFV01000017">
    <property type="protein sequence ID" value="GGH83194.1"/>
    <property type="molecule type" value="Genomic_DNA"/>
</dbReference>
<dbReference type="SUPFAM" id="SSF158472">
    <property type="entry name" value="HAMP domain-like"/>
    <property type="match status" value="1"/>
</dbReference>
<keyword evidence="10" id="KW-1133">Transmembrane helix</keyword>
<feature type="transmembrane region" description="Helical" evidence="10">
    <location>
        <begin position="14"/>
        <end position="36"/>
    </location>
</feature>
<dbReference type="Proteomes" id="UP000656813">
    <property type="component" value="Unassembled WGS sequence"/>
</dbReference>
<dbReference type="SMART" id="SM00304">
    <property type="entry name" value="HAMP"/>
    <property type="match status" value="1"/>
</dbReference>
<evidence type="ECO:0000256" key="8">
    <source>
        <dbReference type="ARBA" id="ARBA00022777"/>
    </source>
</evidence>
<comment type="caution">
    <text evidence="12">The sequence shown here is derived from an EMBL/GenBank/DDBJ whole genome shotgun (WGS) entry which is preliminary data.</text>
</comment>
<name>A0A8J3EMK6_9BACL</name>
<dbReference type="PANTHER" id="PTHR45528:SF10">
    <property type="entry name" value="METHYL-ACCEPTING CHEMOTAXIS PROTEIN"/>
    <property type="match status" value="1"/>
</dbReference>
<keyword evidence="10" id="KW-0812">Transmembrane</keyword>
<evidence type="ECO:0000256" key="3">
    <source>
        <dbReference type="ARBA" id="ARBA00004236"/>
    </source>
</evidence>
<dbReference type="Gene3D" id="6.10.340.10">
    <property type="match status" value="1"/>
</dbReference>
<dbReference type="PANTHER" id="PTHR45528">
    <property type="entry name" value="SENSOR HISTIDINE KINASE CPXA"/>
    <property type="match status" value="1"/>
</dbReference>
<dbReference type="GO" id="GO:0005886">
    <property type="term" value="C:plasma membrane"/>
    <property type="evidence" value="ECO:0007669"/>
    <property type="project" value="UniProtKB-SubCell"/>
</dbReference>
<feature type="transmembrane region" description="Helical" evidence="10">
    <location>
        <begin position="331"/>
        <end position="354"/>
    </location>
</feature>
<evidence type="ECO:0000256" key="1">
    <source>
        <dbReference type="ARBA" id="ARBA00000085"/>
    </source>
</evidence>
<dbReference type="EC" id="2.7.13.3" evidence="4"/>
<keyword evidence="7" id="KW-0808">Transferase</keyword>
<comment type="subcellular location">
    <subcellularLocation>
        <location evidence="3">Cell membrane</location>
    </subcellularLocation>
    <subcellularLocation>
        <location evidence="2">Membrane</location>
        <topology evidence="2">Multi-pass membrane protein</topology>
    </subcellularLocation>
</comment>
<keyword evidence="8" id="KW-0418">Kinase</keyword>
<accession>A0A8J3EMK6</accession>
<dbReference type="PROSITE" id="PS50885">
    <property type="entry name" value="HAMP"/>
    <property type="match status" value="1"/>
</dbReference>
<keyword evidence="9 10" id="KW-0472">Membrane</keyword>
<evidence type="ECO:0000313" key="13">
    <source>
        <dbReference type="Proteomes" id="UP000656813"/>
    </source>
</evidence>
<dbReference type="GO" id="GO:0000155">
    <property type="term" value="F:phosphorelay sensor kinase activity"/>
    <property type="evidence" value="ECO:0007669"/>
    <property type="project" value="TreeGrafter"/>
</dbReference>
<dbReference type="RefSeq" id="WP_188497587.1">
    <property type="nucleotide sequence ID" value="NZ_BMFV01000017.1"/>
</dbReference>
<evidence type="ECO:0000256" key="10">
    <source>
        <dbReference type="SAM" id="Phobius"/>
    </source>
</evidence>
<evidence type="ECO:0000313" key="12">
    <source>
        <dbReference type="EMBL" id="GGH83194.1"/>
    </source>
</evidence>
<keyword evidence="13" id="KW-1185">Reference proteome</keyword>
<keyword evidence="5" id="KW-1003">Cell membrane</keyword>
<comment type="catalytic activity">
    <reaction evidence="1">
        <text>ATP + protein L-histidine = ADP + protein N-phospho-L-histidine.</text>
        <dbReference type="EC" id="2.7.13.3"/>
    </reaction>
</comment>
<feature type="domain" description="HAMP" evidence="11">
    <location>
        <begin position="355"/>
        <end position="407"/>
    </location>
</feature>
<dbReference type="AlphaFoldDB" id="A0A8J3EMK6"/>
<proteinExistence type="predicted"/>